<sequence length="427" mass="48144">MLVELFFVPLQKTHKRGETPNMYILEGVLFPFEVFVENFNEGDKVYQVIKQINCKEIDKLNTCYNGPGRKGYDRQALFRALVLKKLMGLTTTKSLVKCLTYSPLLAYWCGFDIMKKTPSESVFSRFEKELTSLEMQKTLSDLCTSLASQVLSITGSEGEIVLDSTDIPARERPRKNSTTGAGFGHRTASAGETESFYGYKLHLSAVNTKHGPIPLAAKFAPANISDYEFAQDLMKESYSLHGKALGFAPRYYLMDAGYDAEYIYLQALKLHGQAIIKLNHRRKKGAYKDYISDGTPLCPGRNPMVYCGTEKKNLTNKFRCPIACGKQVECKGECRCGSSYGYVKRVSIKENPRMFCSPHRGSRTWKELYSQRTSIERLFSLLKGHLYMDRLTKRGIGKAFTDVMVCLITFLAATMVQISNEALKKAA</sequence>
<dbReference type="GO" id="GO:0003677">
    <property type="term" value="F:DNA binding"/>
    <property type="evidence" value="ECO:0007669"/>
    <property type="project" value="InterPro"/>
</dbReference>
<dbReference type="SUPFAM" id="SSF53098">
    <property type="entry name" value="Ribonuclease H-like"/>
    <property type="match status" value="1"/>
</dbReference>
<dbReference type="Pfam" id="PF05598">
    <property type="entry name" value="DUF772"/>
    <property type="match status" value="1"/>
</dbReference>
<evidence type="ECO:0000259" key="2">
    <source>
        <dbReference type="Pfam" id="PF05598"/>
    </source>
</evidence>
<dbReference type="InterPro" id="IPR002559">
    <property type="entry name" value="Transposase_11"/>
</dbReference>
<feature type="domain" description="Transposase InsH N-terminal" evidence="2">
    <location>
        <begin position="39"/>
        <end position="128"/>
    </location>
</feature>
<reference evidence="3 4" key="1">
    <citation type="journal article" date="2013" name="Genome Announc.">
        <title>Genome Sequence of the Sulfate-Reducing Bacterium Desulfotomaculum hydrothermale Lam5(T).</title>
        <authorList>
            <person name="Amin O."/>
            <person name="Fardeau M.L."/>
            <person name="Valette O."/>
            <person name="Hirschler-Rea A."/>
            <person name="Barbe V."/>
            <person name="Medigue C."/>
            <person name="Vacherie B."/>
            <person name="Ollivier B."/>
            <person name="Bertin P.N."/>
            <person name="Dolla A."/>
        </authorList>
    </citation>
    <scope>NUCLEOTIDE SEQUENCE [LARGE SCALE GENOMIC DNA]</scope>
    <source>
        <strain evidence="4">Lam5 / DSM 18033</strain>
    </source>
</reference>
<dbReference type="InterPro" id="IPR008490">
    <property type="entry name" value="Transposase_InsH_N"/>
</dbReference>
<accession>K8E8B8</accession>
<gene>
    <name evidence="3" type="ORF">DESHY_140002</name>
</gene>
<dbReference type="AlphaFoldDB" id="K8E8B8"/>
<organism evidence="3 4">
    <name type="scientific">Desulforamulus hydrothermalis Lam5 = DSM 18033</name>
    <dbReference type="NCBI Taxonomy" id="1121428"/>
    <lineage>
        <taxon>Bacteria</taxon>
        <taxon>Bacillati</taxon>
        <taxon>Bacillota</taxon>
        <taxon>Clostridia</taxon>
        <taxon>Eubacteriales</taxon>
        <taxon>Peptococcaceae</taxon>
        <taxon>Desulforamulus</taxon>
    </lineage>
</organism>
<dbReference type="GO" id="GO:0006313">
    <property type="term" value="P:DNA transposition"/>
    <property type="evidence" value="ECO:0007669"/>
    <property type="project" value="InterPro"/>
</dbReference>
<evidence type="ECO:0000259" key="1">
    <source>
        <dbReference type="Pfam" id="PF01609"/>
    </source>
</evidence>
<protein>
    <submittedName>
        <fullName evidence="3">Transposase</fullName>
    </submittedName>
</protein>
<dbReference type="EMBL" id="CAOS01000006">
    <property type="protein sequence ID" value="CCO07748.1"/>
    <property type="molecule type" value="Genomic_DNA"/>
</dbReference>
<keyword evidence="4" id="KW-1185">Reference proteome</keyword>
<evidence type="ECO:0000313" key="4">
    <source>
        <dbReference type="Proteomes" id="UP000009315"/>
    </source>
</evidence>
<dbReference type="GO" id="GO:0004803">
    <property type="term" value="F:transposase activity"/>
    <property type="evidence" value="ECO:0007669"/>
    <property type="project" value="InterPro"/>
</dbReference>
<dbReference type="Proteomes" id="UP000009315">
    <property type="component" value="Unassembled WGS sequence"/>
</dbReference>
<evidence type="ECO:0000313" key="3">
    <source>
        <dbReference type="EMBL" id="CCO07748.1"/>
    </source>
</evidence>
<name>K8E8B8_9FIRM</name>
<feature type="domain" description="Transposase IS4-like" evidence="1">
    <location>
        <begin position="158"/>
        <end position="408"/>
    </location>
</feature>
<dbReference type="Pfam" id="PF01609">
    <property type="entry name" value="DDE_Tnp_1"/>
    <property type="match status" value="1"/>
</dbReference>
<dbReference type="InterPro" id="IPR012337">
    <property type="entry name" value="RNaseH-like_sf"/>
</dbReference>
<dbReference type="eggNOG" id="COG3039">
    <property type="taxonomic scope" value="Bacteria"/>
</dbReference>
<comment type="caution">
    <text evidence="3">The sequence shown here is derived from an EMBL/GenBank/DDBJ whole genome shotgun (WGS) entry which is preliminary data.</text>
</comment>
<proteinExistence type="predicted"/>